<dbReference type="OrthoDB" id="7848332at2759"/>
<name>A0A9W8H4R2_9FUNG</name>
<dbReference type="InterPro" id="IPR013087">
    <property type="entry name" value="Znf_C2H2_type"/>
</dbReference>
<feature type="region of interest" description="Disordered" evidence="6">
    <location>
        <begin position="440"/>
        <end position="464"/>
    </location>
</feature>
<dbReference type="InterPro" id="IPR041661">
    <property type="entry name" value="ZN622/Rei1/Reh1_Znf-C2H2"/>
</dbReference>
<dbReference type="PANTHER" id="PTHR13267">
    <property type="entry name" value="ZINC FINGER PROTEIN 277"/>
    <property type="match status" value="1"/>
</dbReference>
<evidence type="ECO:0000256" key="3">
    <source>
        <dbReference type="ARBA" id="ARBA00022833"/>
    </source>
</evidence>
<dbReference type="InterPro" id="IPR036236">
    <property type="entry name" value="Znf_C2H2_sf"/>
</dbReference>
<dbReference type="EMBL" id="JANBUM010000519">
    <property type="protein sequence ID" value="KAJ2776138.1"/>
    <property type="molecule type" value="Genomic_DNA"/>
</dbReference>
<dbReference type="Pfam" id="PF12756">
    <property type="entry name" value="zf-C2H2_2"/>
    <property type="match status" value="2"/>
</dbReference>
<keyword evidence="2 5" id="KW-0863">Zinc-finger</keyword>
<feature type="domain" description="C2H2-type" evidence="7">
    <location>
        <begin position="244"/>
        <end position="268"/>
    </location>
</feature>
<evidence type="ECO:0000256" key="2">
    <source>
        <dbReference type="ARBA" id="ARBA00022771"/>
    </source>
</evidence>
<comment type="caution">
    <text evidence="8">The sequence shown here is derived from an EMBL/GenBank/DDBJ whole genome shotgun (WGS) entry which is preliminary data.</text>
</comment>
<feature type="domain" description="C2H2-type" evidence="7">
    <location>
        <begin position="382"/>
        <end position="413"/>
    </location>
</feature>
<evidence type="ECO:0000256" key="6">
    <source>
        <dbReference type="SAM" id="MobiDB-lite"/>
    </source>
</evidence>
<evidence type="ECO:0000256" key="1">
    <source>
        <dbReference type="ARBA" id="ARBA00022723"/>
    </source>
</evidence>
<keyword evidence="3" id="KW-0862">Zinc</keyword>
<reference evidence="8" key="1">
    <citation type="submission" date="2022-07" db="EMBL/GenBank/DDBJ databases">
        <title>Phylogenomic reconstructions and comparative analyses of Kickxellomycotina fungi.</title>
        <authorList>
            <person name="Reynolds N.K."/>
            <person name="Stajich J.E."/>
            <person name="Barry K."/>
            <person name="Grigoriev I.V."/>
            <person name="Crous P."/>
            <person name="Smith M.E."/>
        </authorList>
    </citation>
    <scope>NUCLEOTIDE SEQUENCE</scope>
    <source>
        <strain evidence="8">BCRC 34489</strain>
    </source>
</reference>
<evidence type="ECO:0000259" key="7">
    <source>
        <dbReference type="PROSITE" id="PS50157"/>
    </source>
</evidence>
<organism evidence="8 9">
    <name type="scientific">Coemansia interrupta</name>
    <dbReference type="NCBI Taxonomy" id="1126814"/>
    <lineage>
        <taxon>Eukaryota</taxon>
        <taxon>Fungi</taxon>
        <taxon>Fungi incertae sedis</taxon>
        <taxon>Zoopagomycota</taxon>
        <taxon>Kickxellomycotina</taxon>
        <taxon>Kickxellomycetes</taxon>
        <taxon>Kickxellales</taxon>
        <taxon>Kickxellaceae</taxon>
        <taxon>Coemansia</taxon>
    </lineage>
</organism>
<dbReference type="Proteomes" id="UP001140172">
    <property type="component" value="Unassembled WGS sequence"/>
</dbReference>
<accession>A0A9W8H4R2</accession>
<evidence type="ECO:0000256" key="5">
    <source>
        <dbReference type="PROSITE-ProRule" id="PRU00042"/>
    </source>
</evidence>
<feature type="region of interest" description="Disordered" evidence="6">
    <location>
        <begin position="45"/>
        <end position="83"/>
    </location>
</feature>
<dbReference type="PROSITE" id="PS50157">
    <property type="entry name" value="ZINC_FINGER_C2H2_2"/>
    <property type="match status" value="2"/>
</dbReference>
<keyword evidence="9" id="KW-1185">Reference proteome</keyword>
<dbReference type="PROSITE" id="PS00028">
    <property type="entry name" value="ZINC_FINGER_C2H2_1"/>
    <property type="match status" value="1"/>
</dbReference>
<evidence type="ECO:0000313" key="8">
    <source>
        <dbReference type="EMBL" id="KAJ2776138.1"/>
    </source>
</evidence>
<feature type="compositionally biased region" description="Acidic residues" evidence="6">
    <location>
        <begin position="442"/>
        <end position="453"/>
    </location>
</feature>
<evidence type="ECO:0000256" key="4">
    <source>
        <dbReference type="ARBA" id="ARBA00034119"/>
    </source>
</evidence>
<dbReference type="AlphaFoldDB" id="A0A9W8H4R2"/>
<gene>
    <name evidence="8" type="ORF">GGI15_004936</name>
</gene>
<proteinExistence type="inferred from homology"/>
<feature type="compositionally biased region" description="Basic and acidic residues" evidence="6">
    <location>
        <begin position="454"/>
        <end position="464"/>
    </location>
</feature>
<dbReference type="SUPFAM" id="SSF57667">
    <property type="entry name" value="beta-beta-alpha zinc fingers"/>
    <property type="match status" value="2"/>
</dbReference>
<feature type="compositionally biased region" description="Acidic residues" evidence="6">
    <location>
        <begin position="52"/>
        <end position="78"/>
    </location>
</feature>
<dbReference type="InterPro" id="IPR040048">
    <property type="entry name" value="ZNF277"/>
</dbReference>
<sequence length="481" mass="54343">MQPVSAAAPAAAPSAPSFRLETTNKFSVHVGKGSRARRNNELQEFFATRDDSSDDEETFDQIDDGDLDLSSYESEDDKAGDQAGDFKPVPVCVRCSLCADRPVLGSMGDVAGHLRDKHMVVFRKLGHMALSMQAYVDAWAVQITEEPDVQGLRTVDPETHARDREIRERVHREALEAVLAQQAVERRGVALEPRKCLFCRQHCDTRATLFRHAYREHSFNIGLPDNLVQVDEFLHILESKLAAQQCLYCEKTFTSAAVLRKHMRKKKHFKISAHNRLYDRFYIVNYAEPGRSWEEIEAEADEDEDEGDAPAEGAWADWEDDRVGPVALALFDRKECPTPEACWAYMREQCGFDLQALRQTAGLDFYATVRLLNLVRTCSDAHRCFACAQQFSDTAQLVAHLQAAGSVHMVVPPEGSGGVWEEGRDYLRPVVDNDPLLMAFDCDPEPEDDEHDEDGSRRRLEESKRRLREQIEGLTLEDAAD</sequence>
<keyword evidence="1" id="KW-0479">Metal-binding</keyword>
<comment type="similarity">
    <text evidence="4">Belongs to the ZNF277 family.</text>
</comment>
<dbReference type="PANTHER" id="PTHR13267:SF3">
    <property type="entry name" value="ZINC FINGER PROTEIN 277"/>
    <property type="match status" value="1"/>
</dbReference>
<protein>
    <recommendedName>
        <fullName evidence="7">C2H2-type domain-containing protein</fullName>
    </recommendedName>
</protein>
<evidence type="ECO:0000313" key="9">
    <source>
        <dbReference type="Proteomes" id="UP001140172"/>
    </source>
</evidence>
<dbReference type="GO" id="GO:0008270">
    <property type="term" value="F:zinc ion binding"/>
    <property type="evidence" value="ECO:0007669"/>
    <property type="project" value="UniProtKB-KW"/>
</dbReference>
<dbReference type="SMART" id="SM00355">
    <property type="entry name" value="ZnF_C2H2"/>
    <property type="match status" value="4"/>
</dbReference>